<dbReference type="Pfam" id="PF19054">
    <property type="entry name" value="DUF5753"/>
    <property type="match status" value="1"/>
</dbReference>
<accession>A0A327Z213</accession>
<dbReference type="EMBL" id="QLMJ01000019">
    <property type="protein sequence ID" value="RAK28800.1"/>
    <property type="molecule type" value="Genomic_DNA"/>
</dbReference>
<dbReference type="InterPro" id="IPR043917">
    <property type="entry name" value="DUF5753"/>
</dbReference>
<reference evidence="2 3" key="1">
    <citation type="submission" date="2018-06" db="EMBL/GenBank/DDBJ databases">
        <title>Genomic Encyclopedia of Type Strains, Phase III (KMG-III): the genomes of soil and plant-associated and newly described type strains.</title>
        <authorList>
            <person name="Whitman W."/>
        </authorList>
    </citation>
    <scope>NUCLEOTIDE SEQUENCE [LARGE SCALE GENOMIC DNA]</scope>
    <source>
        <strain evidence="2 3">CGMCC 4.7090</strain>
    </source>
</reference>
<evidence type="ECO:0000313" key="2">
    <source>
        <dbReference type="EMBL" id="RAK28800.1"/>
    </source>
</evidence>
<sequence length="155" mass="17661">MCGRSRRRSTCASAVSEAVNARMQRNQILHEPGREFHFLITEQVLRNQVCRPAEMISQISRMREVATQPNVRLRIVADDVMLPIAPYHGFVVADDRWVSVDLFSASLRSGGRQGVRTYRRVFEALEQVARADVGDLLDRYQERYVKMLLPNSAAG</sequence>
<organism evidence="2 3">
    <name type="scientific">Actinoplanes lutulentus</name>
    <dbReference type="NCBI Taxonomy" id="1287878"/>
    <lineage>
        <taxon>Bacteria</taxon>
        <taxon>Bacillati</taxon>
        <taxon>Actinomycetota</taxon>
        <taxon>Actinomycetes</taxon>
        <taxon>Micromonosporales</taxon>
        <taxon>Micromonosporaceae</taxon>
        <taxon>Actinoplanes</taxon>
    </lineage>
</organism>
<evidence type="ECO:0000313" key="3">
    <source>
        <dbReference type="Proteomes" id="UP000249341"/>
    </source>
</evidence>
<keyword evidence="3" id="KW-1185">Reference proteome</keyword>
<gene>
    <name evidence="2" type="ORF">B0I29_119138</name>
</gene>
<proteinExistence type="predicted"/>
<comment type="caution">
    <text evidence="2">The sequence shown here is derived from an EMBL/GenBank/DDBJ whole genome shotgun (WGS) entry which is preliminary data.</text>
</comment>
<evidence type="ECO:0000259" key="1">
    <source>
        <dbReference type="Pfam" id="PF19054"/>
    </source>
</evidence>
<dbReference type="Proteomes" id="UP000249341">
    <property type="component" value="Unassembled WGS sequence"/>
</dbReference>
<dbReference type="AlphaFoldDB" id="A0A327Z213"/>
<name>A0A327Z213_9ACTN</name>
<protein>
    <recommendedName>
        <fullName evidence="1">DUF5753 domain-containing protein</fullName>
    </recommendedName>
</protein>
<feature type="domain" description="DUF5753" evidence="1">
    <location>
        <begin position="12"/>
        <end position="130"/>
    </location>
</feature>